<sequence length="51" mass="6003">YKLSHEKIVHELNREIELSKSKLNEQEKSIQQFVTDFDGQRQTHLSSKTSS</sequence>
<dbReference type="EMBL" id="CAJOBA010107242">
    <property type="protein sequence ID" value="CAF4541850.1"/>
    <property type="molecule type" value="Genomic_DNA"/>
</dbReference>
<evidence type="ECO:0000313" key="3">
    <source>
        <dbReference type="Proteomes" id="UP000682733"/>
    </source>
</evidence>
<dbReference type="AlphaFoldDB" id="A0A8S2Y8U5"/>
<reference evidence="2" key="1">
    <citation type="submission" date="2021-02" db="EMBL/GenBank/DDBJ databases">
        <authorList>
            <person name="Nowell W R."/>
        </authorList>
    </citation>
    <scope>NUCLEOTIDE SEQUENCE</scope>
</reference>
<evidence type="ECO:0000313" key="1">
    <source>
        <dbReference type="EMBL" id="CAF1669813.1"/>
    </source>
</evidence>
<evidence type="ECO:0000313" key="2">
    <source>
        <dbReference type="EMBL" id="CAF4541850.1"/>
    </source>
</evidence>
<accession>A0A8S2Y8U5</accession>
<dbReference type="EMBL" id="CAJNOK010073958">
    <property type="protein sequence ID" value="CAF1669813.1"/>
    <property type="molecule type" value="Genomic_DNA"/>
</dbReference>
<feature type="non-terminal residue" evidence="2">
    <location>
        <position position="1"/>
    </location>
</feature>
<protein>
    <submittedName>
        <fullName evidence="2">Uncharacterized protein</fullName>
    </submittedName>
</protein>
<gene>
    <name evidence="1" type="ORF">OVA965_LOCUS45669</name>
    <name evidence="2" type="ORF">TMI583_LOCUS49382</name>
</gene>
<feature type="non-terminal residue" evidence="2">
    <location>
        <position position="51"/>
    </location>
</feature>
<name>A0A8S2Y8U5_9BILA</name>
<comment type="caution">
    <text evidence="2">The sequence shown here is derived from an EMBL/GenBank/DDBJ whole genome shotgun (WGS) entry which is preliminary data.</text>
</comment>
<organism evidence="2 3">
    <name type="scientific">Didymodactylos carnosus</name>
    <dbReference type="NCBI Taxonomy" id="1234261"/>
    <lineage>
        <taxon>Eukaryota</taxon>
        <taxon>Metazoa</taxon>
        <taxon>Spiralia</taxon>
        <taxon>Gnathifera</taxon>
        <taxon>Rotifera</taxon>
        <taxon>Eurotatoria</taxon>
        <taxon>Bdelloidea</taxon>
        <taxon>Philodinida</taxon>
        <taxon>Philodinidae</taxon>
        <taxon>Didymodactylos</taxon>
    </lineage>
</organism>
<dbReference type="Proteomes" id="UP000677228">
    <property type="component" value="Unassembled WGS sequence"/>
</dbReference>
<dbReference type="Proteomes" id="UP000682733">
    <property type="component" value="Unassembled WGS sequence"/>
</dbReference>
<proteinExistence type="predicted"/>